<organism evidence="1 2">
    <name type="scientific">Opitutus terrae (strain DSM 11246 / JCM 15787 / PB90-1)</name>
    <dbReference type="NCBI Taxonomy" id="452637"/>
    <lineage>
        <taxon>Bacteria</taxon>
        <taxon>Pseudomonadati</taxon>
        <taxon>Verrucomicrobiota</taxon>
        <taxon>Opitutia</taxon>
        <taxon>Opitutales</taxon>
        <taxon>Opitutaceae</taxon>
        <taxon>Opitutus</taxon>
    </lineage>
</organism>
<evidence type="ECO:0000313" key="1">
    <source>
        <dbReference type="EMBL" id="ACB74871.1"/>
    </source>
</evidence>
<evidence type="ECO:0000313" key="2">
    <source>
        <dbReference type="Proteomes" id="UP000007013"/>
    </source>
</evidence>
<dbReference type="AlphaFoldDB" id="B1ZTT5"/>
<sequence>MLVGLRVRGPFRARSMPPRRLAAETVALAPAAAATAASALSLFVPAAMGLAGRLRTAVRSAGLRRLATSVRGAWFVARRAVGFGR</sequence>
<dbReference type="EMBL" id="CP001032">
    <property type="protein sequence ID" value="ACB74871.1"/>
    <property type="molecule type" value="Genomic_DNA"/>
</dbReference>
<gene>
    <name evidence="1" type="ordered locus">Oter_1587</name>
</gene>
<name>B1ZTT5_OPITP</name>
<protein>
    <submittedName>
        <fullName evidence="1">Uncharacterized protein</fullName>
    </submittedName>
</protein>
<dbReference type="HOGENOM" id="CLU_2509453_0_0_0"/>
<dbReference type="STRING" id="452637.Oter_1587"/>
<accession>B1ZTT5</accession>
<keyword evidence="2" id="KW-1185">Reference proteome</keyword>
<reference evidence="1 2" key="1">
    <citation type="journal article" date="2011" name="J. Bacteriol.">
        <title>Genome sequence of the verrucomicrobium Opitutus terrae PB90-1, an abundant inhabitant of rice paddy soil ecosystems.</title>
        <authorList>
            <person name="van Passel M.W."/>
            <person name="Kant R."/>
            <person name="Palva A."/>
            <person name="Copeland A."/>
            <person name="Lucas S."/>
            <person name="Lapidus A."/>
            <person name="Glavina del Rio T."/>
            <person name="Pitluck S."/>
            <person name="Goltsman E."/>
            <person name="Clum A."/>
            <person name="Sun H."/>
            <person name="Schmutz J."/>
            <person name="Larimer F.W."/>
            <person name="Land M.L."/>
            <person name="Hauser L."/>
            <person name="Kyrpides N."/>
            <person name="Mikhailova N."/>
            <person name="Richardson P.P."/>
            <person name="Janssen P.H."/>
            <person name="de Vos W.M."/>
            <person name="Smidt H."/>
        </authorList>
    </citation>
    <scope>NUCLEOTIDE SEQUENCE [LARGE SCALE GENOMIC DNA]</scope>
    <source>
        <strain evidence="2">DSM 11246 / JCM 15787 / PB90-1</strain>
    </source>
</reference>
<dbReference type="Proteomes" id="UP000007013">
    <property type="component" value="Chromosome"/>
</dbReference>
<dbReference type="KEGG" id="ote:Oter_1587"/>
<proteinExistence type="predicted"/>